<dbReference type="GeneID" id="111116392"/>
<dbReference type="Proteomes" id="UP000694844">
    <property type="component" value="Chromosome 10"/>
</dbReference>
<gene>
    <name evidence="2" type="primary">LOC111116392</name>
</gene>
<evidence type="ECO:0000313" key="1">
    <source>
        <dbReference type="Proteomes" id="UP000694844"/>
    </source>
</evidence>
<reference evidence="2" key="1">
    <citation type="submission" date="2025-08" db="UniProtKB">
        <authorList>
            <consortium name="RefSeq"/>
        </authorList>
    </citation>
    <scope>IDENTIFICATION</scope>
    <source>
        <tissue evidence="2">Whole sample</tissue>
    </source>
</reference>
<dbReference type="RefSeq" id="XP_022311090.1">
    <property type="nucleotide sequence ID" value="XM_022455382.1"/>
</dbReference>
<evidence type="ECO:0000313" key="2">
    <source>
        <dbReference type="RefSeq" id="XP_022311090.1"/>
    </source>
</evidence>
<sequence length="123" mass="13887">MELGSGKSNQDADGLSRRPYRAEMFPDVVKAVCQAALIDRKQLPLAESLVITNTGRLTDGTPELESQELSTVNWQQVQDSDPVIGRLKMLLNSGDKVDCLEQESLDIRKYLRERRNIDLKKDI</sequence>
<name>A0A8B8C658_CRAVI</name>
<proteinExistence type="predicted"/>
<dbReference type="AlphaFoldDB" id="A0A8B8C658"/>
<protein>
    <submittedName>
        <fullName evidence="2">Uncharacterized protein LOC111116392</fullName>
    </submittedName>
</protein>
<organism evidence="1 2">
    <name type="scientific">Crassostrea virginica</name>
    <name type="common">Eastern oyster</name>
    <dbReference type="NCBI Taxonomy" id="6565"/>
    <lineage>
        <taxon>Eukaryota</taxon>
        <taxon>Metazoa</taxon>
        <taxon>Spiralia</taxon>
        <taxon>Lophotrochozoa</taxon>
        <taxon>Mollusca</taxon>
        <taxon>Bivalvia</taxon>
        <taxon>Autobranchia</taxon>
        <taxon>Pteriomorphia</taxon>
        <taxon>Ostreida</taxon>
        <taxon>Ostreoidea</taxon>
        <taxon>Ostreidae</taxon>
        <taxon>Crassostrea</taxon>
    </lineage>
</organism>
<dbReference type="KEGG" id="cvn:111116392"/>
<keyword evidence="1" id="KW-1185">Reference proteome</keyword>
<accession>A0A8B8C658</accession>